<evidence type="ECO:0000256" key="1">
    <source>
        <dbReference type="SAM" id="SignalP"/>
    </source>
</evidence>
<dbReference type="EMBL" id="LIAE01009698">
    <property type="protein sequence ID" value="PAV68745.1"/>
    <property type="molecule type" value="Genomic_DNA"/>
</dbReference>
<dbReference type="Proteomes" id="UP000218231">
    <property type="component" value="Unassembled WGS sequence"/>
</dbReference>
<proteinExistence type="predicted"/>
<gene>
    <name evidence="2" type="ORF">WR25_19839</name>
</gene>
<sequence>MHPVGLGLVAVAQWLQAVTPLHQQPRPLLPATRLFERFQRLAGLWRKVVAVGVQPQRYADRAIEPQVPEQWHGAMVPGAHGDTLFCQQVGDIGVVHAIDDETGQCHLGRAEQANSLAIGQATYQALVQAGFMGGHGMYVEAGQVVQGGAQADHPGNRRGAGFETQWRGAEAGALVVRHLHHFSAVLPVTQQRQRILAAASCCTSCRP</sequence>
<keyword evidence="1" id="KW-0732">Signal</keyword>
<keyword evidence="3" id="KW-1185">Reference proteome</keyword>
<evidence type="ECO:0000313" key="2">
    <source>
        <dbReference type="EMBL" id="PAV68745.1"/>
    </source>
</evidence>
<protein>
    <submittedName>
        <fullName evidence="2">Uncharacterized protein</fullName>
    </submittedName>
</protein>
<dbReference type="AlphaFoldDB" id="A0A2A2K4A3"/>
<name>A0A2A2K4A3_9BILA</name>
<organism evidence="2 3">
    <name type="scientific">Diploscapter pachys</name>
    <dbReference type="NCBI Taxonomy" id="2018661"/>
    <lineage>
        <taxon>Eukaryota</taxon>
        <taxon>Metazoa</taxon>
        <taxon>Ecdysozoa</taxon>
        <taxon>Nematoda</taxon>
        <taxon>Chromadorea</taxon>
        <taxon>Rhabditida</taxon>
        <taxon>Rhabditina</taxon>
        <taxon>Rhabditomorpha</taxon>
        <taxon>Rhabditoidea</taxon>
        <taxon>Rhabditidae</taxon>
        <taxon>Diploscapter</taxon>
    </lineage>
</organism>
<accession>A0A2A2K4A3</accession>
<reference evidence="2 3" key="1">
    <citation type="journal article" date="2017" name="Curr. Biol.">
        <title>Genome architecture and evolution of a unichromosomal asexual nematode.</title>
        <authorList>
            <person name="Fradin H."/>
            <person name="Zegar C."/>
            <person name="Gutwein M."/>
            <person name="Lucas J."/>
            <person name="Kovtun M."/>
            <person name="Corcoran D."/>
            <person name="Baugh L.R."/>
            <person name="Kiontke K."/>
            <person name="Gunsalus K."/>
            <person name="Fitch D.H."/>
            <person name="Piano F."/>
        </authorList>
    </citation>
    <scope>NUCLEOTIDE SEQUENCE [LARGE SCALE GENOMIC DNA]</scope>
    <source>
        <strain evidence="2">PF1309</strain>
    </source>
</reference>
<evidence type="ECO:0000313" key="3">
    <source>
        <dbReference type="Proteomes" id="UP000218231"/>
    </source>
</evidence>
<comment type="caution">
    <text evidence="2">The sequence shown here is derived from an EMBL/GenBank/DDBJ whole genome shotgun (WGS) entry which is preliminary data.</text>
</comment>
<feature type="chain" id="PRO_5012381070" evidence="1">
    <location>
        <begin position="18"/>
        <end position="207"/>
    </location>
</feature>
<feature type="signal peptide" evidence="1">
    <location>
        <begin position="1"/>
        <end position="17"/>
    </location>
</feature>